<dbReference type="EMBL" id="ACPB03023076">
    <property type="status" value="NOT_ANNOTATED_CDS"/>
    <property type="molecule type" value="Genomic_DNA"/>
</dbReference>
<evidence type="ECO:0000256" key="4">
    <source>
        <dbReference type="ARBA" id="ARBA00019905"/>
    </source>
</evidence>
<keyword evidence="8" id="KW-1185">Reference proteome</keyword>
<dbReference type="AlphaFoldDB" id="T1I3H0"/>
<dbReference type="VEuPathDB" id="VectorBase:RPRC010839"/>
<dbReference type="eggNOG" id="KOG0602">
    <property type="taxonomic scope" value="Eukaryota"/>
</dbReference>
<dbReference type="EC" id="3.2.1.28" evidence="3"/>
<dbReference type="STRING" id="13249.T1I3H0"/>
<dbReference type="GO" id="GO:0004555">
    <property type="term" value="F:alpha,alpha-trehalase activity"/>
    <property type="evidence" value="ECO:0007669"/>
    <property type="project" value="UniProtKB-EC"/>
</dbReference>
<comment type="similarity">
    <text evidence="2">Belongs to the glycosyl hydrolase 37 family.</text>
</comment>
<dbReference type="SUPFAM" id="SSF48208">
    <property type="entry name" value="Six-hairpin glycosidases"/>
    <property type="match status" value="1"/>
</dbReference>
<sequence>MSEVFADQETFFEKKLKYPVIDVLDNFYNLKKEFGGTLPSTEAMKSFIEDNFEDVSATEHWIPQDWTEEPEIFDRVRDKNLKKWALQLNQMWKTLGRKVSQIVVDNPDLFATYCLPNG</sequence>
<proteinExistence type="inferred from homology"/>
<dbReference type="InterPro" id="IPR012341">
    <property type="entry name" value="6hp_glycosidase-like_sf"/>
</dbReference>
<dbReference type="Proteomes" id="UP000015103">
    <property type="component" value="Unassembled WGS sequence"/>
</dbReference>
<name>T1I3H0_RHOPR</name>
<protein>
    <recommendedName>
        <fullName evidence="4">Trehalase</fullName>
        <ecNumber evidence="3">3.2.1.28</ecNumber>
    </recommendedName>
    <alternativeName>
        <fullName evidence="5">Alpha,alpha-trehalase</fullName>
    </alternativeName>
    <alternativeName>
        <fullName evidence="6">Alpha,alpha-trehalose glucohydrolase</fullName>
    </alternativeName>
</protein>
<organism evidence="7 8">
    <name type="scientific">Rhodnius prolixus</name>
    <name type="common">Triatomid bug</name>
    <dbReference type="NCBI Taxonomy" id="13249"/>
    <lineage>
        <taxon>Eukaryota</taxon>
        <taxon>Metazoa</taxon>
        <taxon>Ecdysozoa</taxon>
        <taxon>Arthropoda</taxon>
        <taxon>Hexapoda</taxon>
        <taxon>Insecta</taxon>
        <taxon>Pterygota</taxon>
        <taxon>Neoptera</taxon>
        <taxon>Paraneoptera</taxon>
        <taxon>Hemiptera</taxon>
        <taxon>Heteroptera</taxon>
        <taxon>Panheteroptera</taxon>
        <taxon>Cimicomorpha</taxon>
        <taxon>Reduviidae</taxon>
        <taxon>Triatominae</taxon>
        <taxon>Rhodnius</taxon>
    </lineage>
</organism>
<dbReference type="GO" id="GO:0005993">
    <property type="term" value="P:trehalose catabolic process"/>
    <property type="evidence" value="ECO:0007669"/>
    <property type="project" value="TreeGrafter"/>
</dbReference>
<dbReference type="Gene3D" id="1.50.10.10">
    <property type="match status" value="1"/>
</dbReference>
<reference evidence="7" key="1">
    <citation type="submission" date="2015-05" db="UniProtKB">
        <authorList>
            <consortium name="EnsemblMetazoa"/>
        </authorList>
    </citation>
    <scope>IDENTIFICATION</scope>
</reference>
<dbReference type="PANTHER" id="PTHR23403">
    <property type="entry name" value="TREHALASE"/>
    <property type="match status" value="1"/>
</dbReference>
<evidence type="ECO:0000256" key="2">
    <source>
        <dbReference type="ARBA" id="ARBA00005615"/>
    </source>
</evidence>
<dbReference type="HOGENOM" id="CLU_2076015_0_0_1"/>
<evidence type="ECO:0000256" key="5">
    <source>
        <dbReference type="ARBA" id="ARBA00030473"/>
    </source>
</evidence>
<dbReference type="InterPro" id="IPR001661">
    <property type="entry name" value="Glyco_hydro_37"/>
</dbReference>
<evidence type="ECO:0000256" key="6">
    <source>
        <dbReference type="ARBA" id="ARBA00031637"/>
    </source>
</evidence>
<dbReference type="InterPro" id="IPR008928">
    <property type="entry name" value="6-hairpin_glycosidase_sf"/>
</dbReference>
<dbReference type="EnsemblMetazoa" id="RPRC010839-RA">
    <property type="protein sequence ID" value="RPRC010839-PA"/>
    <property type="gene ID" value="RPRC010839"/>
</dbReference>
<evidence type="ECO:0000256" key="3">
    <source>
        <dbReference type="ARBA" id="ARBA00012757"/>
    </source>
</evidence>
<evidence type="ECO:0000313" key="8">
    <source>
        <dbReference type="Proteomes" id="UP000015103"/>
    </source>
</evidence>
<dbReference type="OMA" id="SATEHWI"/>
<evidence type="ECO:0000313" key="7">
    <source>
        <dbReference type="EnsemblMetazoa" id="RPRC010839-PA"/>
    </source>
</evidence>
<dbReference type="Pfam" id="PF01204">
    <property type="entry name" value="Trehalase"/>
    <property type="match status" value="1"/>
</dbReference>
<evidence type="ECO:0000256" key="1">
    <source>
        <dbReference type="ARBA" id="ARBA00001576"/>
    </source>
</evidence>
<accession>T1I3H0</accession>
<dbReference type="InParanoid" id="T1I3H0"/>
<dbReference type="PANTHER" id="PTHR23403:SF1">
    <property type="entry name" value="TREHALASE"/>
    <property type="match status" value="1"/>
</dbReference>
<comment type="catalytic activity">
    <reaction evidence="1">
        <text>alpha,alpha-trehalose + H2O = alpha-D-glucose + beta-D-glucose</text>
        <dbReference type="Rhea" id="RHEA:32675"/>
        <dbReference type="ChEBI" id="CHEBI:15377"/>
        <dbReference type="ChEBI" id="CHEBI:15903"/>
        <dbReference type="ChEBI" id="CHEBI:16551"/>
        <dbReference type="ChEBI" id="CHEBI:17925"/>
        <dbReference type="EC" id="3.2.1.28"/>
    </reaction>
</comment>